<dbReference type="GO" id="GO:0005783">
    <property type="term" value="C:endoplasmic reticulum"/>
    <property type="evidence" value="ECO:0007669"/>
    <property type="project" value="TreeGrafter"/>
</dbReference>
<reference evidence="6" key="2">
    <citation type="journal article" date="2020" name="Nat. Commun.">
        <title>Large-scale genome sequencing of mycorrhizal fungi provides insights into the early evolution of symbiotic traits.</title>
        <authorList>
            <person name="Miyauchi S."/>
            <person name="Kiss E."/>
            <person name="Kuo A."/>
            <person name="Drula E."/>
            <person name="Kohler A."/>
            <person name="Sanchez-Garcia M."/>
            <person name="Morin E."/>
            <person name="Andreopoulos B."/>
            <person name="Barry K.W."/>
            <person name="Bonito G."/>
            <person name="Buee M."/>
            <person name="Carver A."/>
            <person name="Chen C."/>
            <person name="Cichocki N."/>
            <person name="Clum A."/>
            <person name="Culley D."/>
            <person name="Crous P.W."/>
            <person name="Fauchery L."/>
            <person name="Girlanda M."/>
            <person name="Hayes R.D."/>
            <person name="Keri Z."/>
            <person name="LaButti K."/>
            <person name="Lipzen A."/>
            <person name="Lombard V."/>
            <person name="Magnuson J."/>
            <person name="Maillard F."/>
            <person name="Murat C."/>
            <person name="Nolan M."/>
            <person name="Ohm R.A."/>
            <person name="Pangilinan J."/>
            <person name="Pereira M.F."/>
            <person name="Perotto S."/>
            <person name="Peter M."/>
            <person name="Pfister S."/>
            <person name="Riley R."/>
            <person name="Sitrit Y."/>
            <person name="Stielow J.B."/>
            <person name="Szollosi G."/>
            <person name="Zifcakova L."/>
            <person name="Stursova M."/>
            <person name="Spatafora J.W."/>
            <person name="Tedersoo L."/>
            <person name="Vaario L.M."/>
            <person name="Yamada A."/>
            <person name="Yan M."/>
            <person name="Wang P."/>
            <person name="Xu J."/>
            <person name="Bruns T."/>
            <person name="Baldrian P."/>
            <person name="Vilgalys R."/>
            <person name="Dunand C."/>
            <person name="Henrissat B."/>
            <person name="Grigoriev I.V."/>
            <person name="Hibbett D."/>
            <person name="Nagy L.G."/>
            <person name="Martin F.M."/>
        </authorList>
    </citation>
    <scope>NUCLEOTIDE SEQUENCE</scope>
    <source>
        <strain evidence="6">Prilba</strain>
    </source>
</reference>
<dbReference type="OrthoDB" id="410651at2759"/>
<dbReference type="InterPro" id="IPR050997">
    <property type="entry name" value="MAPEG"/>
</dbReference>
<dbReference type="InterPro" id="IPR001129">
    <property type="entry name" value="Membr-assoc_MAPEG"/>
</dbReference>
<protein>
    <submittedName>
        <fullName evidence="6">Membrane-associated proteins in eicosanoid and glutathione metabolism</fullName>
    </submittedName>
</protein>
<gene>
    <name evidence="6" type="ORF">DFH94DRAFT_409743</name>
</gene>
<evidence type="ECO:0000256" key="5">
    <source>
        <dbReference type="SAM" id="Phobius"/>
    </source>
</evidence>
<reference evidence="6" key="1">
    <citation type="submission" date="2019-10" db="EMBL/GenBank/DDBJ databases">
        <authorList>
            <consortium name="DOE Joint Genome Institute"/>
            <person name="Kuo A."/>
            <person name="Miyauchi S."/>
            <person name="Kiss E."/>
            <person name="Drula E."/>
            <person name="Kohler A."/>
            <person name="Sanchez-Garcia M."/>
            <person name="Andreopoulos B."/>
            <person name="Barry K.W."/>
            <person name="Bonito G."/>
            <person name="Buee M."/>
            <person name="Carver A."/>
            <person name="Chen C."/>
            <person name="Cichocki N."/>
            <person name="Clum A."/>
            <person name="Culley D."/>
            <person name="Crous P.W."/>
            <person name="Fauchery L."/>
            <person name="Girlanda M."/>
            <person name="Hayes R."/>
            <person name="Keri Z."/>
            <person name="LaButti K."/>
            <person name="Lipzen A."/>
            <person name="Lombard V."/>
            <person name="Magnuson J."/>
            <person name="Maillard F."/>
            <person name="Morin E."/>
            <person name="Murat C."/>
            <person name="Nolan M."/>
            <person name="Ohm R."/>
            <person name="Pangilinan J."/>
            <person name="Pereira M."/>
            <person name="Perotto S."/>
            <person name="Peter M."/>
            <person name="Riley R."/>
            <person name="Sitrit Y."/>
            <person name="Stielow B."/>
            <person name="Szollosi G."/>
            <person name="Zifcakova L."/>
            <person name="Stursova M."/>
            <person name="Spatafora J.W."/>
            <person name="Tedersoo L."/>
            <person name="Vaario L.-M."/>
            <person name="Yamada A."/>
            <person name="Yan M."/>
            <person name="Wang P."/>
            <person name="Xu J."/>
            <person name="Bruns T."/>
            <person name="Baldrian P."/>
            <person name="Vilgalys R."/>
            <person name="Henrissat B."/>
            <person name="Grigoriev I.V."/>
            <person name="Hibbett D."/>
            <person name="Nagy L.G."/>
            <person name="Martin F.M."/>
        </authorList>
    </citation>
    <scope>NUCLEOTIDE SEQUENCE</scope>
    <source>
        <strain evidence="6">Prilba</strain>
    </source>
</reference>
<keyword evidence="2 5" id="KW-0812">Transmembrane</keyword>
<dbReference type="EMBL" id="WHVB01000006">
    <property type="protein sequence ID" value="KAF8481833.1"/>
    <property type="molecule type" value="Genomic_DNA"/>
</dbReference>
<feature type="transmembrane region" description="Helical" evidence="5">
    <location>
        <begin position="123"/>
        <end position="142"/>
    </location>
</feature>
<keyword evidence="4 5" id="KW-0472">Membrane</keyword>
<evidence type="ECO:0000256" key="1">
    <source>
        <dbReference type="ARBA" id="ARBA00004141"/>
    </source>
</evidence>
<comment type="subcellular location">
    <subcellularLocation>
        <location evidence="1">Membrane</location>
        <topology evidence="1">Multi-pass membrane protein</topology>
    </subcellularLocation>
</comment>
<evidence type="ECO:0000256" key="3">
    <source>
        <dbReference type="ARBA" id="ARBA00022989"/>
    </source>
</evidence>
<evidence type="ECO:0000256" key="2">
    <source>
        <dbReference type="ARBA" id="ARBA00022692"/>
    </source>
</evidence>
<dbReference type="InterPro" id="IPR023352">
    <property type="entry name" value="MAPEG-like_dom_sf"/>
</dbReference>
<dbReference type="Pfam" id="PF01124">
    <property type="entry name" value="MAPEG"/>
    <property type="match status" value="1"/>
</dbReference>
<evidence type="ECO:0000313" key="6">
    <source>
        <dbReference type="EMBL" id="KAF8481833.1"/>
    </source>
</evidence>
<dbReference type="GO" id="GO:0005635">
    <property type="term" value="C:nuclear envelope"/>
    <property type="evidence" value="ECO:0007669"/>
    <property type="project" value="TreeGrafter"/>
</dbReference>
<keyword evidence="3 5" id="KW-1133">Transmembrane helix</keyword>
<dbReference type="AlphaFoldDB" id="A0A9P5MYN4"/>
<name>A0A9P5MYN4_9AGAM</name>
<feature type="transmembrane region" description="Helical" evidence="5">
    <location>
        <begin position="75"/>
        <end position="103"/>
    </location>
</feature>
<evidence type="ECO:0000313" key="7">
    <source>
        <dbReference type="Proteomes" id="UP000759537"/>
    </source>
</evidence>
<dbReference type="PANTHER" id="PTHR10250:SF26">
    <property type="entry name" value="GLUTATHIONE S-TRANSFERASE 3, MITOCHONDRIAL"/>
    <property type="match status" value="1"/>
</dbReference>
<organism evidence="6 7">
    <name type="scientific">Russula ochroleuca</name>
    <dbReference type="NCBI Taxonomy" id="152965"/>
    <lineage>
        <taxon>Eukaryota</taxon>
        <taxon>Fungi</taxon>
        <taxon>Dikarya</taxon>
        <taxon>Basidiomycota</taxon>
        <taxon>Agaricomycotina</taxon>
        <taxon>Agaricomycetes</taxon>
        <taxon>Russulales</taxon>
        <taxon>Russulaceae</taxon>
        <taxon>Russula</taxon>
    </lineage>
</organism>
<feature type="transmembrane region" description="Helical" evidence="5">
    <location>
        <begin position="6"/>
        <end position="26"/>
    </location>
</feature>
<dbReference type="Proteomes" id="UP000759537">
    <property type="component" value="Unassembled WGS sequence"/>
</dbReference>
<dbReference type="GO" id="GO:0004602">
    <property type="term" value="F:glutathione peroxidase activity"/>
    <property type="evidence" value="ECO:0007669"/>
    <property type="project" value="TreeGrafter"/>
</dbReference>
<comment type="caution">
    <text evidence="6">The sequence shown here is derived from an EMBL/GenBank/DDBJ whole genome shotgun (WGS) entry which is preliminary data.</text>
</comment>
<evidence type="ECO:0000256" key="4">
    <source>
        <dbReference type="ARBA" id="ARBA00023136"/>
    </source>
</evidence>
<keyword evidence="7" id="KW-1185">Reference proteome</keyword>
<proteinExistence type="predicted"/>
<dbReference type="SUPFAM" id="SSF161084">
    <property type="entry name" value="MAPEG domain-like"/>
    <property type="match status" value="1"/>
</dbReference>
<dbReference type="Gene3D" id="1.20.120.550">
    <property type="entry name" value="Membrane associated eicosanoid/glutathione metabolism-like domain"/>
    <property type="match status" value="1"/>
</dbReference>
<dbReference type="PANTHER" id="PTHR10250">
    <property type="entry name" value="MICROSOMAL GLUTATHIONE S-TRANSFERASE"/>
    <property type="match status" value="1"/>
</dbReference>
<dbReference type="GO" id="GO:0004364">
    <property type="term" value="F:glutathione transferase activity"/>
    <property type="evidence" value="ECO:0007669"/>
    <property type="project" value="TreeGrafter"/>
</dbReference>
<sequence>MSTIYVPTGFSWVAASLVSVATLLQWQGISVGNARKKASIPYPQAYAEKAEQESSMDAKIFNCKQRAHQNTLENAPVMVVSTLIGGLRYPILSAALCGFWSFMRVLYTVRYGTGEPKKRSGPILISFFTQTVLSVVSAKVVFDLIKAGV</sequence>
<accession>A0A9P5MYN4</accession>
<dbReference type="GO" id="GO:0016020">
    <property type="term" value="C:membrane"/>
    <property type="evidence" value="ECO:0007669"/>
    <property type="project" value="UniProtKB-SubCell"/>
</dbReference>